<feature type="transmembrane region" description="Helical" evidence="6">
    <location>
        <begin position="36"/>
        <end position="57"/>
    </location>
</feature>
<evidence type="ECO:0000256" key="3">
    <source>
        <dbReference type="ARBA" id="ARBA00022692"/>
    </source>
</evidence>
<dbReference type="PANTHER" id="PTHR42920:SF5">
    <property type="entry name" value="EAMA DOMAIN-CONTAINING PROTEIN"/>
    <property type="match status" value="1"/>
</dbReference>
<feature type="transmembrane region" description="Helical" evidence="6">
    <location>
        <begin position="257"/>
        <end position="276"/>
    </location>
</feature>
<evidence type="ECO:0000256" key="4">
    <source>
        <dbReference type="ARBA" id="ARBA00022989"/>
    </source>
</evidence>
<feature type="domain" description="EamA" evidence="7">
    <location>
        <begin position="165"/>
        <end position="296"/>
    </location>
</feature>
<comment type="caution">
    <text evidence="8">The sequence shown here is derived from an EMBL/GenBank/DDBJ whole genome shotgun (WGS) entry which is preliminary data.</text>
</comment>
<keyword evidence="4 6" id="KW-1133">Transmembrane helix</keyword>
<keyword evidence="9" id="KW-1185">Reference proteome</keyword>
<dbReference type="EMBL" id="AJWN02000094">
    <property type="protein sequence ID" value="OEE58395.1"/>
    <property type="molecule type" value="Genomic_DNA"/>
</dbReference>
<evidence type="ECO:0000256" key="1">
    <source>
        <dbReference type="ARBA" id="ARBA00004651"/>
    </source>
</evidence>
<evidence type="ECO:0000313" key="9">
    <source>
        <dbReference type="Proteomes" id="UP000095039"/>
    </source>
</evidence>
<feature type="domain" description="EamA" evidence="7">
    <location>
        <begin position="14"/>
        <end position="147"/>
    </location>
</feature>
<sequence>MKRTFLNMDSALQGSLAILLSSVLWGTTGTVANFAPQISSLAIGAFAAGIGGLLLAITARKSLRQDGQLLLQHRTTLLIGAIALAVYPLAFYSSMRLAGVAVGTVVSIACAPFMTVILERLFGKASAITPRWLLSVVLGTIGIVMLTFAESSHAQTATQQSDKLFGVMLGLLAALTYAIYAWVAKRLIENGVQSESAMGGIFGLGAMLLLPTLMFTGEHLFSSLSNTLVVTYMALIPMFLGYLIFGFGLRHVNASKATLLTLFEPVVAACFAVWIVGEIIPMQGWVGMGLIMVCLVIQASEKGSTHRVQVTD</sequence>
<feature type="transmembrane region" description="Helical" evidence="6">
    <location>
        <begin position="282"/>
        <end position="299"/>
    </location>
</feature>
<comment type="subcellular location">
    <subcellularLocation>
        <location evidence="1">Cell membrane</location>
        <topology evidence="1">Multi-pass membrane protein</topology>
    </subcellularLocation>
</comment>
<dbReference type="GO" id="GO:0005886">
    <property type="term" value="C:plasma membrane"/>
    <property type="evidence" value="ECO:0007669"/>
    <property type="project" value="UniProtKB-SubCell"/>
</dbReference>
<dbReference type="InterPro" id="IPR037185">
    <property type="entry name" value="EmrE-like"/>
</dbReference>
<keyword evidence="2" id="KW-1003">Cell membrane</keyword>
<evidence type="ECO:0000256" key="2">
    <source>
        <dbReference type="ARBA" id="ARBA00022475"/>
    </source>
</evidence>
<reference evidence="8 9" key="1">
    <citation type="journal article" date="2012" name="Science">
        <title>Ecological populations of bacteria act as socially cohesive units of antibiotic production and resistance.</title>
        <authorList>
            <person name="Cordero O.X."/>
            <person name="Wildschutte H."/>
            <person name="Kirkup B."/>
            <person name="Proehl S."/>
            <person name="Ngo L."/>
            <person name="Hussain F."/>
            <person name="Le Roux F."/>
            <person name="Mincer T."/>
            <person name="Polz M.F."/>
        </authorList>
    </citation>
    <scope>NUCLEOTIDE SEQUENCE [LARGE SCALE GENOMIC DNA]</scope>
    <source>
        <strain evidence="8 9">FF-454</strain>
    </source>
</reference>
<dbReference type="AlphaFoldDB" id="A0A1E5BYS4"/>
<feature type="transmembrane region" description="Helical" evidence="6">
    <location>
        <begin position="69"/>
        <end position="91"/>
    </location>
</feature>
<feature type="transmembrane region" description="Helical" evidence="6">
    <location>
        <begin position="97"/>
        <end position="118"/>
    </location>
</feature>
<evidence type="ECO:0000259" key="7">
    <source>
        <dbReference type="Pfam" id="PF00892"/>
    </source>
</evidence>
<dbReference type="RefSeq" id="WP_016959228.1">
    <property type="nucleotide sequence ID" value="NZ_AJWN02000094.1"/>
</dbReference>
<feature type="transmembrane region" description="Helical" evidence="6">
    <location>
        <begin position="130"/>
        <end position="149"/>
    </location>
</feature>
<evidence type="ECO:0000313" key="8">
    <source>
        <dbReference type="EMBL" id="OEE58395.1"/>
    </source>
</evidence>
<dbReference type="InterPro" id="IPR051258">
    <property type="entry name" value="Diverse_Substrate_Transporter"/>
</dbReference>
<evidence type="ECO:0000256" key="5">
    <source>
        <dbReference type="ARBA" id="ARBA00023136"/>
    </source>
</evidence>
<organism evidence="8 9">
    <name type="scientific">Enterovibrio norvegicus FF-454</name>
    <dbReference type="NCBI Taxonomy" id="1185651"/>
    <lineage>
        <taxon>Bacteria</taxon>
        <taxon>Pseudomonadati</taxon>
        <taxon>Pseudomonadota</taxon>
        <taxon>Gammaproteobacteria</taxon>
        <taxon>Vibrionales</taxon>
        <taxon>Vibrionaceae</taxon>
        <taxon>Enterovibrio</taxon>
    </lineage>
</organism>
<keyword evidence="3 6" id="KW-0812">Transmembrane</keyword>
<accession>A0A1E5BYS4</accession>
<dbReference type="PANTHER" id="PTHR42920">
    <property type="entry name" value="OS03G0707200 PROTEIN-RELATED"/>
    <property type="match status" value="1"/>
</dbReference>
<feature type="transmembrane region" description="Helical" evidence="6">
    <location>
        <begin position="196"/>
        <end position="215"/>
    </location>
</feature>
<dbReference type="SUPFAM" id="SSF103481">
    <property type="entry name" value="Multidrug resistance efflux transporter EmrE"/>
    <property type="match status" value="2"/>
</dbReference>
<proteinExistence type="predicted"/>
<feature type="transmembrane region" description="Helical" evidence="6">
    <location>
        <begin position="164"/>
        <end position="184"/>
    </location>
</feature>
<dbReference type="Proteomes" id="UP000095039">
    <property type="component" value="Unassembled WGS sequence"/>
</dbReference>
<keyword evidence="5 6" id="KW-0472">Membrane</keyword>
<evidence type="ECO:0000256" key="6">
    <source>
        <dbReference type="SAM" id="Phobius"/>
    </source>
</evidence>
<dbReference type="InterPro" id="IPR000620">
    <property type="entry name" value="EamA_dom"/>
</dbReference>
<protein>
    <recommendedName>
        <fullName evidence="7">EamA domain-containing protein</fullName>
    </recommendedName>
</protein>
<name>A0A1E5BYS4_9GAMM</name>
<gene>
    <name evidence="8" type="ORF">A1OK_15485</name>
</gene>
<feature type="transmembrane region" description="Helical" evidence="6">
    <location>
        <begin position="227"/>
        <end position="245"/>
    </location>
</feature>
<dbReference type="Pfam" id="PF00892">
    <property type="entry name" value="EamA"/>
    <property type="match status" value="2"/>
</dbReference>